<sequence length="172" mass="18996">MLTPDILFDSYRDITPAFLQSQGVTLLLTDLDYTLAPKAVRRPDEGLRQWIIGLKDAGITVMIVSNNRSGVRVTEFCGDLGIGYQGHAGKPSPKGLRAAMERTGADPAHTAMLGDKLLTDMLAAHRAGVRAWMVEPLGGPVGIWNRVLHLLQRPFKRACPYKYQKNPEENTK</sequence>
<gene>
    <name evidence="1" type="ORF">H8Z83_05305</name>
</gene>
<organism evidence="1 2">
    <name type="scientific">Dysosmobacter segnis</name>
    <dbReference type="NCBI Taxonomy" id="2763042"/>
    <lineage>
        <taxon>Bacteria</taxon>
        <taxon>Bacillati</taxon>
        <taxon>Bacillota</taxon>
        <taxon>Clostridia</taxon>
        <taxon>Eubacteriales</taxon>
        <taxon>Oscillospiraceae</taxon>
        <taxon>Dysosmobacter</taxon>
    </lineage>
</organism>
<comment type="caution">
    <text evidence="1">The sequence shown here is derived from an EMBL/GenBank/DDBJ whole genome shotgun (WGS) entry which is preliminary data.</text>
</comment>
<dbReference type="InterPro" id="IPR010021">
    <property type="entry name" value="PGPP1/Gep4"/>
</dbReference>
<dbReference type="NCBIfam" id="TIGR01549">
    <property type="entry name" value="HAD-SF-IA-v1"/>
    <property type="match status" value="1"/>
</dbReference>
<dbReference type="NCBIfam" id="TIGR01668">
    <property type="entry name" value="YqeG_hyp_ppase"/>
    <property type="match status" value="1"/>
</dbReference>
<dbReference type="InterPro" id="IPR023214">
    <property type="entry name" value="HAD_sf"/>
</dbReference>
<accession>A0A923MIU9</accession>
<keyword evidence="2" id="KW-1185">Reference proteome</keyword>
<dbReference type="InterPro" id="IPR036412">
    <property type="entry name" value="HAD-like_sf"/>
</dbReference>
<dbReference type="InterPro" id="IPR006549">
    <property type="entry name" value="HAD-SF_hydro_IIIA"/>
</dbReference>
<dbReference type="InterPro" id="IPR006439">
    <property type="entry name" value="HAD-SF_hydro_IA"/>
</dbReference>
<dbReference type="Gene3D" id="3.40.50.1000">
    <property type="entry name" value="HAD superfamily/HAD-like"/>
    <property type="match status" value="1"/>
</dbReference>
<reference evidence="1" key="1">
    <citation type="submission" date="2020-08" db="EMBL/GenBank/DDBJ databases">
        <title>Genome public.</title>
        <authorList>
            <person name="Liu C."/>
            <person name="Sun Q."/>
        </authorList>
    </citation>
    <scope>NUCLEOTIDE SEQUENCE</scope>
    <source>
        <strain evidence="1">BX15</strain>
    </source>
</reference>
<dbReference type="Proteomes" id="UP000620327">
    <property type="component" value="Unassembled WGS sequence"/>
</dbReference>
<dbReference type="EMBL" id="JACOQI010000003">
    <property type="protein sequence ID" value="MBC5769742.1"/>
    <property type="molecule type" value="Genomic_DNA"/>
</dbReference>
<dbReference type="RefSeq" id="WP_187014084.1">
    <property type="nucleotide sequence ID" value="NZ_JACOQI010000003.1"/>
</dbReference>
<evidence type="ECO:0000313" key="1">
    <source>
        <dbReference type="EMBL" id="MBC5769742.1"/>
    </source>
</evidence>
<protein>
    <submittedName>
        <fullName evidence="1">YqeG family HAD IIIA-type phosphatase</fullName>
    </submittedName>
</protein>
<name>A0A923MIU9_9FIRM</name>
<evidence type="ECO:0000313" key="2">
    <source>
        <dbReference type="Proteomes" id="UP000620327"/>
    </source>
</evidence>
<dbReference type="SUPFAM" id="SSF56784">
    <property type="entry name" value="HAD-like"/>
    <property type="match status" value="1"/>
</dbReference>
<dbReference type="GO" id="GO:0008962">
    <property type="term" value="F:phosphatidylglycerophosphatase activity"/>
    <property type="evidence" value="ECO:0007669"/>
    <property type="project" value="InterPro"/>
</dbReference>
<proteinExistence type="predicted"/>
<dbReference type="AlphaFoldDB" id="A0A923MIU9"/>
<dbReference type="NCBIfam" id="TIGR01662">
    <property type="entry name" value="HAD-SF-IIIA"/>
    <property type="match status" value="1"/>
</dbReference>
<dbReference type="Pfam" id="PF00702">
    <property type="entry name" value="Hydrolase"/>
    <property type="match status" value="1"/>
</dbReference>